<evidence type="ECO:0000313" key="1">
    <source>
        <dbReference type="EMBL" id="OBS65546.1"/>
    </source>
</evidence>
<name>A0A1A6GH47_NEOLE</name>
<feature type="non-terminal residue" evidence="1">
    <location>
        <position position="187"/>
    </location>
</feature>
<sequence length="187" mass="20149">MGGILRSNEASRCNLKAKANKYKGFYRTAHKKQITCEATGTKTPWRQLATQAIRKKAPSTVGAWYCDTMKLDATRSPLNLSITNFSLASSRRNCSGLQNTSVLLKTAVCALQDISKMYLISLYLWAIHDQHTKLGALDAPSLEGAPGRSDDARRSTLGAAGTTLGAARTTLGGRCSRSLNATVLKAL</sequence>
<dbReference type="EMBL" id="LZPO01095773">
    <property type="protein sequence ID" value="OBS65546.1"/>
    <property type="molecule type" value="Genomic_DNA"/>
</dbReference>
<comment type="caution">
    <text evidence="1">The sequence shown here is derived from an EMBL/GenBank/DDBJ whole genome shotgun (WGS) entry which is preliminary data.</text>
</comment>
<keyword evidence="2" id="KW-1185">Reference proteome</keyword>
<organism evidence="1 2">
    <name type="scientific">Neotoma lepida</name>
    <name type="common">Desert woodrat</name>
    <dbReference type="NCBI Taxonomy" id="56216"/>
    <lineage>
        <taxon>Eukaryota</taxon>
        <taxon>Metazoa</taxon>
        <taxon>Chordata</taxon>
        <taxon>Craniata</taxon>
        <taxon>Vertebrata</taxon>
        <taxon>Euteleostomi</taxon>
        <taxon>Mammalia</taxon>
        <taxon>Eutheria</taxon>
        <taxon>Euarchontoglires</taxon>
        <taxon>Glires</taxon>
        <taxon>Rodentia</taxon>
        <taxon>Myomorpha</taxon>
        <taxon>Muroidea</taxon>
        <taxon>Cricetidae</taxon>
        <taxon>Neotominae</taxon>
        <taxon>Neotoma</taxon>
    </lineage>
</organism>
<evidence type="ECO:0000313" key="2">
    <source>
        <dbReference type="Proteomes" id="UP000092124"/>
    </source>
</evidence>
<proteinExistence type="predicted"/>
<gene>
    <name evidence="1" type="ORF">A6R68_05924</name>
</gene>
<protein>
    <submittedName>
        <fullName evidence="1">Uncharacterized protein</fullName>
    </submittedName>
</protein>
<dbReference type="AlphaFoldDB" id="A0A1A6GH47"/>
<reference evidence="1 2" key="1">
    <citation type="submission" date="2016-06" db="EMBL/GenBank/DDBJ databases">
        <title>The Draft Genome Sequence and Annotation of the Desert Woodrat Neotoma lepida.</title>
        <authorList>
            <person name="Campbell M."/>
            <person name="Oakeson K.F."/>
            <person name="Yandell M."/>
            <person name="Halpert J.R."/>
            <person name="Dearing D."/>
        </authorList>
    </citation>
    <scope>NUCLEOTIDE SEQUENCE [LARGE SCALE GENOMIC DNA]</scope>
    <source>
        <strain evidence="1">417</strain>
        <tissue evidence="1">Liver</tissue>
    </source>
</reference>
<dbReference type="Proteomes" id="UP000092124">
    <property type="component" value="Unassembled WGS sequence"/>
</dbReference>
<accession>A0A1A6GH47</accession>